<keyword evidence="4 5" id="KW-0448">Lipopolysaccharide biosynthesis</keyword>
<comment type="function">
    <text evidence="5">Activates KDO (a required 8-carbon sugar) for incorporation into bacterial lipopolysaccharide in Gram-negative bacteria.</text>
</comment>
<dbReference type="NCBIfam" id="NF003950">
    <property type="entry name" value="PRK05450.1-3"/>
    <property type="match status" value="1"/>
</dbReference>
<protein>
    <recommendedName>
        <fullName evidence="5">3-deoxy-manno-octulosonate cytidylyltransferase</fullName>
        <ecNumber evidence="5">2.7.7.38</ecNumber>
    </recommendedName>
    <alternativeName>
        <fullName evidence="5">CMP-2-keto-3-deoxyoctulosonic acid synthase</fullName>
        <shortName evidence="5">CKS</shortName>
        <shortName evidence="5">CMP-KDO synthase</shortName>
    </alternativeName>
</protein>
<dbReference type="STRING" id="561720.SAMN06275492_11457"/>
<dbReference type="Pfam" id="PF02348">
    <property type="entry name" value="CTP_transf_3"/>
    <property type="match status" value="1"/>
</dbReference>
<dbReference type="PANTHER" id="PTHR42866">
    <property type="entry name" value="3-DEOXY-MANNO-OCTULOSONATE CYTIDYLYLTRANSFERASE"/>
    <property type="match status" value="1"/>
</dbReference>
<dbReference type="NCBIfam" id="NF003952">
    <property type="entry name" value="PRK05450.1-5"/>
    <property type="match status" value="1"/>
</dbReference>
<evidence type="ECO:0000256" key="5">
    <source>
        <dbReference type="HAMAP-Rule" id="MF_00057"/>
    </source>
</evidence>
<dbReference type="PANTHER" id="PTHR42866:SF2">
    <property type="entry name" value="3-DEOXY-MANNO-OCTULOSONATE CYTIDYLYLTRANSFERASE, MITOCHONDRIAL"/>
    <property type="match status" value="1"/>
</dbReference>
<keyword evidence="5" id="KW-0963">Cytoplasm</keyword>
<comment type="subcellular location">
    <subcellularLocation>
        <location evidence="5">Cytoplasm</location>
    </subcellularLocation>
    <subcellularLocation>
        <location evidence="1">Membrane</location>
    </subcellularLocation>
</comment>
<keyword evidence="7" id="KW-1185">Reference proteome</keyword>
<dbReference type="NCBIfam" id="TIGR00466">
    <property type="entry name" value="kdsB"/>
    <property type="match status" value="1"/>
</dbReference>
<dbReference type="RefSeq" id="WP_085544601.1">
    <property type="nucleotide sequence ID" value="NZ_FXBB01000014.1"/>
</dbReference>
<evidence type="ECO:0000256" key="1">
    <source>
        <dbReference type="ARBA" id="ARBA00004370"/>
    </source>
</evidence>
<dbReference type="Gene3D" id="3.90.550.10">
    <property type="entry name" value="Spore Coat Polysaccharide Biosynthesis Protein SpsA, Chain A"/>
    <property type="match status" value="1"/>
</dbReference>
<keyword evidence="3 5" id="KW-0548">Nucleotidyltransferase</keyword>
<evidence type="ECO:0000256" key="3">
    <source>
        <dbReference type="ARBA" id="ARBA00022695"/>
    </source>
</evidence>
<evidence type="ECO:0000313" key="6">
    <source>
        <dbReference type="EMBL" id="SMG30020.1"/>
    </source>
</evidence>
<gene>
    <name evidence="5" type="primary">kdsB</name>
    <name evidence="6" type="ORF">SAMN06275492_11457</name>
</gene>
<dbReference type="InterPro" id="IPR003329">
    <property type="entry name" value="Cytidylyl_trans"/>
</dbReference>
<comment type="similarity">
    <text evidence="5">Belongs to the KdsB family.</text>
</comment>
<dbReference type="NCBIfam" id="NF009905">
    <property type="entry name" value="PRK13368.1"/>
    <property type="match status" value="1"/>
</dbReference>
<dbReference type="EMBL" id="FXBB01000014">
    <property type="protein sequence ID" value="SMG30020.1"/>
    <property type="molecule type" value="Genomic_DNA"/>
</dbReference>
<dbReference type="FunFam" id="3.90.550.10:FF:000011">
    <property type="entry name" value="3-deoxy-manno-octulosonate cytidylyltransferase"/>
    <property type="match status" value="1"/>
</dbReference>
<evidence type="ECO:0000256" key="2">
    <source>
        <dbReference type="ARBA" id="ARBA00022679"/>
    </source>
</evidence>
<dbReference type="CDD" id="cd02517">
    <property type="entry name" value="CMP-KDO-Synthetase"/>
    <property type="match status" value="1"/>
</dbReference>
<proteinExistence type="inferred from homology"/>
<dbReference type="GO" id="GO:0005829">
    <property type="term" value="C:cytosol"/>
    <property type="evidence" value="ECO:0007669"/>
    <property type="project" value="TreeGrafter"/>
</dbReference>
<dbReference type="EC" id="2.7.7.38" evidence="5"/>
<dbReference type="Proteomes" id="UP000193355">
    <property type="component" value="Unassembled WGS sequence"/>
</dbReference>
<dbReference type="InterPro" id="IPR004528">
    <property type="entry name" value="KdsB"/>
</dbReference>
<keyword evidence="2 5" id="KW-0808">Transferase</keyword>
<evidence type="ECO:0000256" key="4">
    <source>
        <dbReference type="ARBA" id="ARBA00022985"/>
    </source>
</evidence>
<comment type="catalytic activity">
    <reaction evidence="5">
        <text>3-deoxy-alpha-D-manno-oct-2-ulosonate + CTP = CMP-3-deoxy-beta-D-manno-octulosonate + diphosphate</text>
        <dbReference type="Rhea" id="RHEA:23448"/>
        <dbReference type="ChEBI" id="CHEBI:33019"/>
        <dbReference type="ChEBI" id="CHEBI:37563"/>
        <dbReference type="ChEBI" id="CHEBI:85986"/>
        <dbReference type="ChEBI" id="CHEBI:85987"/>
        <dbReference type="EC" id="2.7.7.38"/>
    </reaction>
</comment>
<name>A0A1X7JQ28_9BACT</name>
<dbReference type="HAMAP" id="MF_00057">
    <property type="entry name" value="KdsB"/>
    <property type="match status" value="1"/>
</dbReference>
<evidence type="ECO:0000313" key="7">
    <source>
        <dbReference type="Proteomes" id="UP000193355"/>
    </source>
</evidence>
<dbReference type="UniPathway" id="UPA00358">
    <property type="reaction ID" value="UER00476"/>
</dbReference>
<dbReference type="AlphaFoldDB" id="A0A1X7JQ28"/>
<dbReference type="SUPFAM" id="SSF53448">
    <property type="entry name" value="Nucleotide-diphospho-sugar transferases"/>
    <property type="match status" value="1"/>
</dbReference>
<dbReference type="OrthoDB" id="9815559at2"/>
<comment type="pathway">
    <text evidence="5">Nucleotide-sugar biosynthesis; CMP-3-deoxy-D-manno-octulosonate biosynthesis; CMP-3-deoxy-D-manno-octulosonate from 3-deoxy-D-manno-octulosonate and CTP: step 1/1.</text>
</comment>
<organism evidence="6 7">
    <name type="scientific">Dethiosulfovibrio salsuginis</name>
    <dbReference type="NCBI Taxonomy" id="561720"/>
    <lineage>
        <taxon>Bacteria</taxon>
        <taxon>Thermotogati</taxon>
        <taxon>Synergistota</taxon>
        <taxon>Synergistia</taxon>
        <taxon>Synergistales</taxon>
        <taxon>Dethiosulfovibrionaceae</taxon>
        <taxon>Dethiosulfovibrio</taxon>
    </lineage>
</organism>
<dbReference type="GO" id="GO:0016020">
    <property type="term" value="C:membrane"/>
    <property type="evidence" value="ECO:0007669"/>
    <property type="project" value="UniProtKB-SubCell"/>
</dbReference>
<accession>A0A1X7JQ28</accession>
<sequence>MEIVVVIPARYGSSRLPGKPLCDLGGKPVVQHVYERASKARGVGRTLVATDDERIAQAVRSFDGEVVMTSSDHPNGTCRVAEVVKDIDCDGVINVQGDEPFIDPVLIEQLVTAMEGNPNIPMFSLRYPLEENEWDNPNRVKVVVGKGDMALYFSRYPIPYRRVPGCPVYGHLGIYGYRRGFLDLYSKMDPTPLSESESLEQLRVLEQGYPIMVPLAKGDHAPGIDTQSDLDWARSVIGGNKP</sequence>
<dbReference type="GO" id="GO:0009103">
    <property type="term" value="P:lipopolysaccharide biosynthetic process"/>
    <property type="evidence" value="ECO:0007669"/>
    <property type="project" value="UniProtKB-UniRule"/>
</dbReference>
<dbReference type="GO" id="GO:0033468">
    <property type="term" value="P:CMP-keto-3-deoxy-D-manno-octulosonic acid biosynthetic process"/>
    <property type="evidence" value="ECO:0007669"/>
    <property type="project" value="UniProtKB-UniRule"/>
</dbReference>
<reference evidence="7" key="1">
    <citation type="submission" date="2017-04" db="EMBL/GenBank/DDBJ databases">
        <authorList>
            <person name="Varghese N."/>
            <person name="Submissions S."/>
        </authorList>
    </citation>
    <scope>NUCLEOTIDE SEQUENCE [LARGE SCALE GENOMIC DNA]</scope>
    <source>
        <strain evidence="7">USBA 82</strain>
    </source>
</reference>
<dbReference type="InterPro" id="IPR029044">
    <property type="entry name" value="Nucleotide-diphossugar_trans"/>
</dbReference>
<dbReference type="GO" id="GO:0008690">
    <property type="term" value="F:3-deoxy-manno-octulosonate cytidylyltransferase activity"/>
    <property type="evidence" value="ECO:0007669"/>
    <property type="project" value="UniProtKB-UniRule"/>
</dbReference>